<evidence type="ECO:0000256" key="1">
    <source>
        <dbReference type="ARBA" id="ARBA00005083"/>
    </source>
</evidence>
<dbReference type="InterPro" id="IPR016167">
    <property type="entry name" value="FAD-bd_PCMH_sub1"/>
</dbReference>
<keyword evidence="7" id="KW-1185">Reference proteome</keyword>
<dbReference type="PIRSF" id="PIRSF000136">
    <property type="entry name" value="LGO_GLO"/>
    <property type="match status" value="1"/>
</dbReference>
<dbReference type="PANTHER" id="PTHR43762">
    <property type="entry name" value="L-GULONOLACTONE OXIDASE"/>
    <property type="match status" value="1"/>
</dbReference>
<dbReference type="Proteomes" id="UP000308652">
    <property type="component" value="Unassembled WGS sequence"/>
</dbReference>
<gene>
    <name evidence="6" type="ORF">BDQ12DRAFT_684991</name>
</gene>
<dbReference type="InterPro" id="IPR007173">
    <property type="entry name" value="ALO_C"/>
</dbReference>
<evidence type="ECO:0000256" key="4">
    <source>
        <dbReference type="ARBA" id="ARBA00033418"/>
    </source>
</evidence>
<dbReference type="InterPro" id="IPR016166">
    <property type="entry name" value="FAD-bd_PCMH"/>
</dbReference>
<dbReference type="AlphaFoldDB" id="A0A5C3M0F3"/>
<dbReference type="InterPro" id="IPR036318">
    <property type="entry name" value="FAD-bd_PCMH-like_sf"/>
</dbReference>
<proteinExistence type="predicted"/>
<dbReference type="Gene3D" id="3.30.70.2520">
    <property type="match status" value="1"/>
</dbReference>
<dbReference type="Pfam" id="PF04030">
    <property type="entry name" value="ALO"/>
    <property type="match status" value="1"/>
</dbReference>
<evidence type="ECO:0000256" key="2">
    <source>
        <dbReference type="ARBA" id="ARBA00013136"/>
    </source>
</evidence>
<dbReference type="Gene3D" id="1.10.45.10">
    <property type="entry name" value="Vanillyl-alcohol Oxidase, Chain A, domain 4"/>
    <property type="match status" value="1"/>
</dbReference>
<evidence type="ECO:0000313" key="7">
    <source>
        <dbReference type="Proteomes" id="UP000308652"/>
    </source>
</evidence>
<dbReference type="PANTHER" id="PTHR43762:SF1">
    <property type="entry name" value="D-ARABINONO-1,4-LACTONE OXIDASE"/>
    <property type="match status" value="1"/>
</dbReference>
<dbReference type="UniPathway" id="UPA00771">
    <property type="reaction ID" value="UER00766"/>
</dbReference>
<dbReference type="OrthoDB" id="610608at2759"/>
<dbReference type="EC" id="1.1.3.37" evidence="2"/>
<dbReference type="STRING" id="68775.A0A5C3M0F3"/>
<name>A0A5C3M0F3_9AGAR</name>
<dbReference type="GO" id="GO:0003885">
    <property type="term" value="F:D-arabinono-1,4-lactone oxidase activity"/>
    <property type="evidence" value="ECO:0007669"/>
    <property type="project" value="UniProtKB-EC"/>
</dbReference>
<keyword evidence="3" id="KW-0560">Oxidoreductase</keyword>
<accession>A0A5C3M0F3</accession>
<dbReference type="GO" id="GO:0016020">
    <property type="term" value="C:membrane"/>
    <property type="evidence" value="ECO:0007669"/>
    <property type="project" value="InterPro"/>
</dbReference>
<reference evidence="6 7" key="1">
    <citation type="journal article" date="2019" name="Nat. Ecol. Evol.">
        <title>Megaphylogeny resolves global patterns of mushroom evolution.</title>
        <authorList>
            <person name="Varga T."/>
            <person name="Krizsan K."/>
            <person name="Foldi C."/>
            <person name="Dima B."/>
            <person name="Sanchez-Garcia M."/>
            <person name="Sanchez-Ramirez S."/>
            <person name="Szollosi G.J."/>
            <person name="Szarkandi J.G."/>
            <person name="Papp V."/>
            <person name="Albert L."/>
            <person name="Andreopoulos W."/>
            <person name="Angelini C."/>
            <person name="Antonin V."/>
            <person name="Barry K.W."/>
            <person name="Bougher N.L."/>
            <person name="Buchanan P."/>
            <person name="Buyck B."/>
            <person name="Bense V."/>
            <person name="Catcheside P."/>
            <person name="Chovatia M."/>
            <person name="Cooper J."/>
            <person name="Damon W."/>
            <person name="Desjardin D."/>
            <person name="Finy P."/>
            <person name="Geml J."/>
            <person name="Haridas S."/>
            <person name="Hughes K."/>
            <person name="Justo A."/>
            <person name="Karasinski D."/>
            <person name="Kautmanova I."/>
            <person name="Kiss B."/>
            <person name="Kocsube S."/>
            <person name="Kotiranta H."/>
            <person name="LaButti K.M."/>
            <person name="Lechner B.E."/>
            <person name="Liimatainen K."/>
            <person name="Lipzen A."/>
            <person name="Lukacs Z."/>
            <person name="Mihaltcheva S."/>
            <person name="Morgado L.N."/>
            <person name="Niskanen T."/>
            <person name="Noordeloos M.E."/>
            <person name="Ohm R.A."/>
            <person name="Ortiz-Santana B."/>
            <person name="Ovrebo C."/>
            <person name="Racz N."/>
            <person name="Riley R."/>
            <person name="Savchenko A."/>
            <person name="Shiryaev A."/>
            <person name="Soop K."/>
            <person name="Spirin V."/>
            <person name="Szebenyi C."/>
            <person name="Tomsovsky M."/>
            <person name="Tulloss R.E."/>
            <person name="Uehling J."/>
            <person name="Grigoriev I.V."/>
            <person name="Vagvolgyi C."/>
            <person name="Papp T."/>
            <person name="Martin F.M."/>
            <person name="Miettinen O."/>
            <person name="Hibbett D.S."/>
            <person name="Nagy L.G."/>
        </authorList>
    </citation>
    <scope>NUCLEOTIDE SEQUENCE [LARGE SCALE GENOMIC DNA]</scope>
    <source>
        <strain evidence="6 7">CBS 166.37</strain>
    </source>
</reference>
<evidence type="ECO:0000256" key="3">
    <source>
        <dbReference type="ARBA" id="ARBA00023002"/>
    </source>
</evidence>
<dbReference type="InterPro" id="IPR006094">
    <property type="entry name" value="Oxid_FAD_bind_N"/>
</dbReference>
<dbReference type="InterPro" id="IPR016169">
    <property type="entry name" value="FAD-bd_PCMH_sub2"/>
</dbReference>
<evidence type="ECO:0000259" key="5">
    <source>
        <dbReference type="PROSITE" id="PS51387"/>
    </source>
</evidence>
<feature type="domain" description="FAD-binding PCMH-type" evidence="5">
    <location>
        <begin position="42"/>
        <end position="212"/>
    </location>
</feature>
<dbReference type="GO" id="GO:0071949">
    <property type="term" value="F:FAD binding"/>
    <property type="evidence" value="ECO:0007669"/>
    <property type="project" value="InterPro"/>
</dbReference>
<comment type="pathway">
    <text evidence="1">Cofactor biosynthesis; D-erythroascorbate biosynthesis; dehydro-D-arabinono-1,4-lactone from D-arabinose: step 2/2.</text>
</comment>
<organism evidence="6 7">
    <name type="scientific">Crucibulum laeve</name>
    <dbReference type="NCBI Taxonomy" id="68775"/>
    <lineage>
        <taxon>Eukaryota</taxon>
        <taxon>Fungi</taxon>
        <taxon>Dikarya</taxon>
        <taxon>Basidiomycota</taxon>
        <taxon>Agaricomycotina</taxon>
        <taxon>Agaricomycetes</taxon>
        <taxon>Agaricomycetidae</taxon>
        <taxon>Agaricales</taxon>
        <taxon>Agaricineae</taxon>
        <taxon>Nidulariaceae</taxon>
        <taxon>Crucibulum</taxon>
    </lineage>
</organism>
<dbReference type="Pfam" id="PF01565">
    <property type="entry name" value="FAD_binding_4"/>
    <property type="match status" value="1"/>
</dbReference>
<dbReference type="GO" id="GO:0005739">
    <property type="term" value="C:mitochondrion"/>
    <property type="evidence" value="ECO:0007669"/>
    <property type="project" value="TreeGrafter"/>
</dbReference>
<dbReference type="InterPro" id="IPR010031">
    <property type="entry name" value="FAD_lactone_oxidase-like"/>
</dbReference>
<protein>
    <recommendedName>
        <fullName evidence="2">D-arabinono-1,4-lactone oxidase</fullName>
        <ecNumber evidence="2">1.1.3.37</ecNumber>
    </recommendedName>
    <alternativeName>
        <fullName evidence="4">L-galactono-gamma-lactone oxidase</fullName>
    </alternativeName>
</protein>
<dbReference type="PROSITE" id="PS51387">
    <property type="entry name" value="FAD_PCMH"/>
    <property type="match status" value="1"/>
</dbReference>
<dbReference type="Gene3D" id="3.30.43.10">
    <property type="entry name" value="Uridine Diphospho-n-acetylenolpyruvylglucosamine Reductase, domain 2"/>
    <property type="match status" value="1"/>
</dbReference>
<dbReference type="EMBL" id="ML213607">
    <property type="protein sequence ID" value="TFK37618.1"/>
    <property type="molecule type" value="Genomic_DNA"/>
</dbReference>
<dbReference type="SUPFAM" id="SSF56176">
    <property type="entry name" value="FAD-binding/transporter-associated domain-like"/>
    <property type="match status" value="1"/>
</dbReference>
<dbReference type="InterPro" id="IPR016171">
    <property type="entry name" value="Vanillyl_alc_oxidase_C-sub2"/>
</dbReference>
<dbReference type="Gene3D" id="3.30.465.10">
    <property type="match status" value="1"/>
</dbReference>
<sequence>MASQLTARPSDIPLQNLYNLLQPITISPRSPAATFSNWGQTFYCTPLAVFEPETEFQCELIVELARREGKVVRAVGVGHSPSDLACTNGFMMRTTKLNRVLEVNAEKRYVVAQGGITLHDLHAELAKNNLAMINVGSISDQTLAGIVTTATHGSGIGYGVMSTHVLSLTLLLADGSLVSCSRNERADLFVASICGLGSTGIILSIQMEVEPAFRLKEVQESLPFKYIMENLDELVYSAEHVRFWWFPTKDIIRCSSADRTLEPKKPAGSWWWHTFVGYHVVQLLLYFGRYFMNFNTWIANLACWLSSKKSVGIDDGHRIFNVDCRYPQHTTEWAIPYENSQACLLELRNWLEQERKDPHGLRPHFPVEIRFSAGDDIWLSPSNGHRTCWIGIVQYKPYGFNVPYRKLFEGFENIVARHQGRPHWAKAHRLQPDGLRKLYPRFDDFIRVIESVDPCGMFRNEYIERHIMGRPVGGRIHKLRQE</sequence>
<evidence type="ECO:0000313" key="6">
    <source>
        <dbReference type="EMBL" id="TFK37618.1"/>
    </source>
</evidence>